<organism evidence="1 2">
    <name type="scientific">Spirosoma agri</name>
    <dbReference type="NCBI Taxonomy" id="1987381"/>
    <lineage>
        <taxon>Bacteria</taxon>
        <taxon>Pseudomonadati</taxon>
        <taxon>Bacteroidota</taxon>
        <taxon>Cytophagia</taxon>
        <taxon>Cytophagales</taxon>
        <taxon>Cytophagaceae</taxon>
        <taxon>Spirosoma</taxon>
    </lineage>
</organism>
<keyword evidence="2" id="KW-1185">Reference proteome</keyword>
<protein>
    <recommendedName>
        <fullName evidence="3">Nuclear transport factor 2 family protein</fullName>
    </recommendedName>
</protein>
<reference evidence="1 2" key="1">
    <citation type="submission" date="2020-02" db="EMBL/GenBank/DDBJ databases">
        <title>Draft genome sequence of two Spirosoma agri KCTC 52727 and Spirosoma terrae KCTC 52035.</title>
        <authorList>
            <person name="Rojas J."/>
            <person name="Ambika Manirajan B."/>
            <person name="Ratering S."/>
            <person name="Suarez C."/>
            <person name="Schnell S."/>
        </authorList>
    </citation>
    <scope>NUCLEOTIDE SEQUENCE [LARGE SCALE GENOMIC DNA]</scope>
    <source>
        <strain evidence="1 2">KCTC 52727</strain>
    </source>
</reference>
<sequence length="145" mass="16390">MQEIMLTQESIQEFVAEWYRKLDVHVPMVEILPLLADSELECVFPEVTVYGYAGFESWYQRVIRTFFDEVHTVTKADATIDGDTATVDVVVHWEASVWNAPEATSKRIDADAYQTWTLIAGPNGSPILTKYVVDDFVPREGSASL</sequence>
<dbReference type="Proteomes" id="UP000477386">
    <property type="component" value="Unassembled WGS sequence"/>
</dbReference>
<dbReference type="InterPro" id="IPR032710">
    <property type="entry name" value="NTF2-like_dom_sf"/>
</dbReference>
<accession>A0A6M0IP27</accession>
<evidence type="ECO:0008006" key="3">
    <source>
        <dbReference type="Google" id="ProtNLM"/>
    </source>
</evidence>
<dbReference type="EMBL" id="JAAGNZ010000003">
    <property type="protein sequence ID" value="NEU69998.1"/>
    <property type="molecule type" value="Genomic_DNA"/>
</dbReference>
<comment type="caution">
    <text evidence="1">The sequence shown here is derived from an EMBL/GenBank/DDBJ whole genome shotgun (WGS) entry which is preliminary data.</text>
</comment>
<evidence type="ECO:0000313" key="2">
    <source>
        <dbReference type="Proteomes" id="UP000477386"/>
    </source>
</evidence>
<dbReference type="SUPFAM" id="SSF54427">
    <property type="entry name" value="NTF2-like"/>
    <property type="match status" value="1"/>
</dbReference>
<gene>
    <name evidence="1" type="ORF">GK091_24165</name>
</gene>
<name>A0A6M0IP27_9BACT</name>
<proteinExistence type="predicted"/>
<evidence type="ECO:0000313" key="1">
    <source>
        <dbReference type="EMBL" id="NEU69998.1"/>
    </source>
</evidence>
<dbReference type="AlphaFoldDB" id="A0A6M0IP27"/>